<feature type="region of interest" description="Disordered" evidence="1">
    <location>
        <begin position="14"/>
        <end position="71"/>
    </location>
</feature>
<organism evidence="2 3">
    <name type="scientific">Rangifer tarandus platyrhynchus</name>
    <name type="common">Svalbard reindeer</name>
    <dbReference type="NCBI Taxonomy" id="3082113"/>
    <lineage>
        <taxon>Eukaryota</taxon>
        <taxon>Metazoa</taxon>
        <taxon>Chordata</taxon>
        <taxon>Craniata</taxon>
        <taxon>Vertebrata</taxon>
        <taxon>Euteleostomi</taxon>
        <taxon>Mammalia</taxon>
        <taxon>Eutheria</taxon>
        <taxon>Laurasiatheria</taxon>
        <taxon>Artiodactyla</taxon>
        <taxon>Ruminantia</taxon>
        <taxon>Pecora</taxon>
        <taxon>Cervidae</taxon>
        <taxon>Odocoileinae</taxon>
        <taxon>Rangifer</taxon>
    </lineage>
</organism>
<dbReference type="EMBL" id="OX459938">
    <property type="protein sequence ID" value="CAI9160467.1"/>
    <property type="molecule type" value="Genomic_DNA"/>
</dbReference>
<dbReference type="Proteomes" id="UP001176941">
    <property type="component" value="Chromosome 2"/>
</dbReference>
<proteinExistence type="predicted"/>
<gene>
    <name evidence="2" type="ORF">MRATA1EN1_LOCUS9429</name>
</gene>
<evidence type="ECO:0000313" key="3">
    <source>
        <dbReference type="Proteomes" id="UP001176941"/>
    </source>
</evidence>
<accession>A0ABN8YIQ0</accession>
<keyword evidence="3" id="KW-1185">Reference proteome</keyword>
<reference evidence="2" key="1">
    <citation type="submission" date="2023-04" db="EMBL/GenBank/DDBJ databases">
        <authorList>
            <consortium name="ELIXIR-Norway"/>
        </authorList>
    </citation>
    <scope>NUCLEOTIDE SEQUENCE [LARGE SCALE GENOMIC DNA]</scope>
</reference>
<name>A0ABN8YIQ0_RANTA</name>
<protein>
    <submittedName>
        <fullName evidence="2">Uncharacterized protein</fullName>
    </submittedName>
</protein>
<sequence>MICEVRGVFPTSQTMRGVCGGGRGRPPAGPAAGLSTRTHSHTHTHSQAYTPPPCGSGGRQAPSPSRIATHPQPTPTYMYFCPEKSVNKASLAPNEAFLSDFFGSIKQTVASFD</sequence>
<evidence type="ECO:0000256" key="1">
    <source>
        <dbReference type="SAM" id="MobiDB-lite"/>
    </source>
</evidence>
<evidence type="ECO:0000313" key="2">
    <source>
        <dbReference type="EMBL" id="CAI9160467.1"/>
    </source>
</evidence>